<evidence type="ECO:0000256" key="3">
    <source>
        <dbReference type="ARBA" id="ARBA00022475"/>
    </source>
</evidence>
<dbReference type="GeneID" id="24957839"/>
<feature type="transmembrane region" description="Helical" evidence="7">
    <location>
        <begin position="129"/>
        <end position="149"/>
    </location>
</feature>
<feature type="transmembrane region" description="Helical" evidence="7">
    <location>
        <begin position="20"/>
        <end position="41"/>
    </location>
</feature>
<keyword evidence="5 7" id="KW-1133">Transmembrane helix</keyword>
<feature type="transmembrane region" description="Helical" evidence="7">
    <location>
        <begin position="61"/>
        <end position="78"/>
    </location>
</feature>
<dbReference type="InterPro" id="IPR049278">
    <property type="entry name" value="MS_channel_C"/>
</dbReference>
<dbReference type="AlphaFoldDB" id="W8NWE5"/>
<keyword evidence="4 7" id="KW-0812">Transmembrane</keyword>
<name>W8NWE5_9EURY</name>
<dbReference type="PANTHER" id="PTHR30221">
    <property type="entry name" value="SMALL-CONDUCTANCE MECHANOSENSITIVE CHANNEL"/>
    <property type="match status" value="1"/>
</dbReference>
<dbReference type="InterPro" id="IPR006685">
    <property type="entry name" value="MscS_channel_2nd"/>
</dbReference>
<dbReference type="GO" id="GO:0008381">
    <property type="term" value="F:mechanosensitive monoatomic ion channel activity"/>
    <property type="evidence" value="ECO:0007669"/>
    <property type="project" value="InterPro"/>
</dbReference>
<feature type="domain" description="Mechanosensitive ion channel MscS" evidence="8">
    <location>
        <begin position="172"/>
        <end position="239"/>
    </location>
</feature>
<keyword evidence="11" id="KW-1185">Reference proteome</keyword>
<dbReference type="Pfam" id="PF00924">
    <property type="entry name" value="MS_channel_2nd"/>
    <property type="match status" value="1"/>
</dbReference>
<feature type="transmembrane region" description="Helical" evidence="7">
    <location>
        <begin position="155"/>
        <end position="178"/>
    </location>
</feature>
<dbReference type="Gene3D" id="1.10.287.1260">
    <property type="match status" value="1"/>
</dbReference>
<dbReference type="InterPro" id="IPR010920">
    <property type="entry name" value="LSM_dom_sf"/>
</dbReference>
<dbReference type="EMBL" id="CP007264">
    <property type="protein sequence ID" value="AHL23623.1"/>
    <property type="molecule type" value="Genomic_DNA"/>
</dbReference>
<organism evidence="10 11">
    <name type="scientific">Thermococcus nautili</name>
    <dbReference type="NCBI Taxonomy" id="195522"/>
    <lineage>
        <taxon>Archaea</taxon>
        <taxon>Methanobacteriati</taxon>
        <taxon>Methanobacteriota</taxon>
        <taxon>Thermococci</taxon>
        <taxon>Thermococcales</taxon>
        <taxon>Thermococcaceae</taxon>
        <taxon>Thermococcus</taxon>
    </lineage>
</organism>
<proteinExistence type="inferred from homology"/>
<accession>W8NWE5</accession>
<dbReference type="GO" id="GO:0005886">
    <property type="term" value="C:plasma membrane"/>
    <property type="evidence" value="ECO:0007669"/>
    <property type="project" value="UniProtKB-SubCell"/>
</dbReference>
<feature type="transmembrane region" description="Helical" evidence="7">
    <location>
        <begin position="90"/>
        <end position="108"/>
    </location>
</feature>
<dbReference type="Gene3D" id="3.30.70.100">
    <property type="match status" value="1"/>
</dbReference>
<dbReference type="InterPro" id="IPR011066">
    <property type="entry name" value="MscS_channel_C_sf"/>
</dbReference>
<evidence type="ECO:0000256" key="4">
    <source>
        <dbReference type="ARBA" id="ARBA00022692"/>
    </source>
</evidence>
<evidence type="ECO:0000256" key="6">
    <source>
        <dbReference type="ARBA" id="ARBA00023136"/>
    </source>
</evidence>
<dbReference type="SUPFAM" id="SSF50182">
    <property type="entry name" value="Sm-like ribonucleoproteins"/>
    <property type="match status" value="1"/>
</dbReference>
<dbReference type="HOGENOM" id="CLU_037945_1_0_2"/>
<dbReference type="eggNOG" id="arCOG01568">
    <property type="taxonomic scope" value="Archaea"/>
</dbReference>
<comment type="subcellular location">
    <subcellularLocation>
        <location evidence="1">Cell membrane</location>
        <topology evidence="1">Multi-pass membrane protein</topology>
    </subcellularLocation>
</comment>
<evidence type="ECO:0000313" key="11">
    <source>
        <dbReference type="Proteomes" id="UP000019434"/>
    </source>
</evidence>
<sequence>MNTTATLPIPFVPGITLESLLKAVVTLVVLTFLGEVTKKAIIRASKETDLTWILNEDTAELIFRLFVLGGIIGALYALGVMKYTLGPTTIGNLTFAVGFFYISYLIAKKSKDYLLQTKRGPEDIIKAKLFYYLFITVAFFLSLSFAGVMGELGALLAAAGITGIVLGFSSRTVVANFVSGIFMYFDKPLQIGDAVQVGDVQGVVEDIRILSTRIRTWDGTLVRIPNEALFNSNIVNLQRYPVRRVDVSVGIAYAEDAGRAIEVILKTLDEMPLVLAEPEPKVYVESLGDSSVVLRVWAWAPSERWFDVRTEVVRRIKEALDREGIEIPFPQRVNWFANELRVKLEDK</sequence>
<dbReference type="InterPro" id="IPR045275">
    <property type="entry name" value="MscS_archaea/bacteria_type"/>
</dbReference>
<evidence type="ECO:0000256" key="7">
    <source>
        <dbReference type="SAM" id="Phobius"/>
    </source>
</evidence>
<gene>
    <name evidence="10" type="ORF">BD01_2025</name>
</gene>
<dbReference type="STRING" id="195522.BD01_2025"/>
<feature type="domain" description="Mechanosensitive ion channel MscS C-terminal" evidence="9">
    <location>
        <begin position="245"/>
        <end position="327"/>
    </location>
</feature>
<evidence type="ECO:0000256" key="1">
    <source>
        <dbReference type="ARBA" id="ARBA00004651"/>
    </source>
</evidence>
<dbReference type="Proteomes" id="UP000019434">
    <property type="component" value="Chromosome"/>
</dbReference>
<dbReference type="PANTHER" id="PTHR30221:SF20">
    <property type="entry name" value="SMALL-CONDUCTANCE MECHANOSENSITIVE CHANNEL"/>
    <property type="match status" value="1"/>
</dbReference>
<keyword evidence="6 7" id="KW-0472">Membrane</keyword>
<dbReference type="SUPFAM" id="SSF82689">
    <property type="entry name" value="Mechanosensitive channel protein MscS (YggB), C-terminal domain"/>
    <property type="match status" value="1"/>
</dbReference>
<dbReference type="KEGG" id="tnu:BD01_2025"/>
<dbReference type="Gene3D" id="2.30.30.60">
    <property type="match status" value="1"/>
</dbReference>
<evidence type="ECO:0000259" key="9">
    <source>
        <dbReference type="Pfam" id="PF21082"/>
    </source>
</evidence>
<dbReference type="InterPro" id="IPR023408">
    <property type="entry name" value="MscS_beta-dom_sf"/>
</dbReference>
<evidence type="ECO:0000256" key="5">
    <source>
        <dbReference type="ARBA" id="ARBA00022989"/>
    </source>
</evidence>
<evidence type="ECO:0000259" key="8">
    <source>
        <dbReference type="Pfam" id="PF00924"/>
    </source>
</evidence>
<keyword evidence="3" id="KW-1003">Cell membrane</keyword>
<comment type="similarity">
    <text evidence="2">Belongs to the MscS (TC 1.A.23) family.</text>
</comment>
<reference evidence="10 11" key="1">
    <citation type="submission" date="2014-02" db="EMBL/GenBank/DDBJ databases">
        <title>Genome Sequence of an Hyperthermophilic Archaeon, Thermococcus nautili 30-1, producing viral vesicles.</title>
        <authorList>
            <person name="Oberto J."/>
            <person name="Gaudin M."/>
            <person name="Cossu M."/>
            <person name="Gorlas A."/>
            <person name="Slesarev A."/>
            <person name="Marguet E."/>
            <person name="Forterre P."/>
        </authorList>
    </citation>
    <scope>NUCLEOTIDE SEQUENCE [LARGE SCALE GENOMIC DNA]</scope>
    <source>
        <strain evidence="10 11">30-1</strain>
    </source>
</reference>
<dbReference type="Pfam" id="PF21082">
    <property type="entry name" value="MS_channel_3rd"/>
    <property type="match status" value="1"/>
</dbReference>
<protein>
    <submittedName>
        <fullName evidence="10">Small-conductance mechanosensitive channel</fullName>
    </submittedName>
</protein>
<dbReference type="RefSeq" id="WP_042692520.1">
    <property type="nucleotide sequence ID" value="NZ_CP007264.1"/>
</dbReference>
<evidence type="ECO:0000313" key="10">
    <source>
        <dbReference type="EMBL" id="AHL23623.1"/>
    </source>
</evidence>
<evidence type="ECO:0000256" key="2">
    <source>
        <dbReference type="ARBA" id="ARBA00008017"/>
    </source>
</evidence>
<dbReference type="OrthoDB" id="31543at2157"/>